<dbReference type="AlphaFoldDB" id="C6W1H1"/>
<keyword evidence="1" id="KW-0472">Membrane</keyword>
<name>C6W1H1_DYAFD</name>
<feature type="transmembrane region" description="Helical" evidence="1">
    <location>
        <begin position="293"/>
        <end position="310"/>
    </location>
</feature>
<feature type="transmembrane region" description="Helical" evidence="1">
    <location>
        <begin position="64"/>
        <end position="84"/>
    </location>
</feature>
<feature type="transmembrane region" description="Helical" evidence="1">
    <location>
        <begin position="118"/>
        <end position="138"/>
    </location>
</feature>
<keyword evidence="1" id="KW-0812">Transmembrane</keyword>
<evidence type="ECO:0000256" key="1">
    <source>
        <dbReference type="SAM" id="Phobius"/>
    </source>
</evidence>
<feature type="transmembrane region" description="Helical" evidence="1">
    <location>
        <begin position="200"/>
        <end position="223"/>
    </location>
</feature>
<evidence type="ECO:0000313" key="2">
    <source>
        <dbReference type="EMBL" id="ACT93701.1"/>
    </source>
</evidence>
<reference evidence="2 3" key="1">
    <citation type="journal article" date="2009" name="Stand. Genomic Sci.">
        <title>Complete genome sequence of Dyadobacter fermentans type strain (NS114).</title>
        <authorList>
            <person name="Lang E."/>
            <person name="Lapidus A."/>
            <person name="Chertkov O."/>
            <person name="Brettin T."/>
            <person name="Detter J.C."/>
            <person name="Han C."/>
            <person name="Copeland A."/>
            <person name="Glavina Del Rio T."/>
            <person name="Nolan M."/>
            <person name="Chen F."/>
            <person name="Lucas S."/>
            <person name="Tice H."/>
            <person name="Cheng J.F."/>
            <person name="Land M."/>
            <person name="Hauser L."/>
            <person name="Chang Y.J."/>
            <person name="Jeffries C.D."/>
            <person name="Kopitz M."/>
            <person name="Bruce D."/>
            <person name="Goodwin L."/>
            <person name="Pitluck S."/>
            <person name="Ovchinnikova G."/>
            <person name="Pati A."/>
            <person name="Ivanova N."/>
            <person name="Mavrommatis K."/>
            <person name="Chen A."/>
            <person name="Palaniappan K."/>
            <person name="Chain P."/>
            <person name="Bristow J."/>
            <person name="Eisen J.A."/>
            <person name="Markowitz V."/>
            <person name="Hugenholtz P."/>
            <person name="Goker M."/>
            <person name="Rohde M."/>
            <person name="Kyrpides N.C."/>
            <person name="Klenk H.P."/>
        </authorList>
    </citation>
    <scope>NUCLEOTIDE SEQUENCE [LARGE SCALE GENOMIC DNA]</scope>
    <source>
        <strain evidence="3">ATCC 700827 / DSM 18053 / CIP 107007 / KCTC 52180 / NS114</strain>
    </source>
</reference>
<sequence length="315" mass="34418">MLFFLLAVIFTVMLYLIMRAYPRYQVDSFHAVVFNYYSCVLTGLLLTPDLNVFRQVEWTSEGTLLTMALGAMFVTAFMLIGLTAQKVSVTATSLAGNMSLVIPVLFGLFVFKNNNKDFTALNYLGLVLALVALALGAIQRAPKTAAPHAGHPGHGTNANQPLQAAKQALWIFPVLTFFASGTNNTLINFLSSKYYPAGQITVFMIIACFGAVVIGTSILVYRIIAHGHSLKFRSVVGGLLLGVPNFLSLYFLLRALAAFGNSAAYVFPIYNILTMLVSALAAWLLYKERLNALNKWGLVLAVIAIVLISYQELNL</sequence>
<organism evidence="2 3">
    <name type="scientific">Dyadobacter fermentans (strain ATCC 700827 / DSM 18053 / CIP 107007 / KCTC 52180 / NS114)</name>
    <dbReference type="NCBI Taxonomy" id="471854"/>
    <lineage>
        <taxon>Bacteria</taxon>
        <taxon>Pseudomonadati</taxon>
        <taxon>Bacteroidota</taxon>
        <taxon>Cytophagia</taxon>
        <taxon>Cytophagales</taxon>
        <taxon>Spirosomataceae</taxon>
        <taxon>Dyadobacter</taxon>
    </lineage>
</organism>
<dbReference type="Proteomes" id="UP000002011">
    <property type="component" value="Chromosome"/>
</dbReference>
<accession>C6W1H1</accession>
<feature type="transmembrane region" description="Helical" evidence="1">
    <location>
        <begin position="235"/>
        <end position="253"/>
    </location>
</feature>
<dbReference type="RefSeq" id="WP_015811951.1">
    <property type="nucleotide sequence ID" value="NC_013037.1"/>
</dbReference>
<feature type="transmembrane region" description="Helical" evidence="1">
    <location>
        <begin position="29"/>
        <end position="52"/>
    </location>
</feature>
<dbReference type="KEGG" id="dfe:Dfer_2483"/>
<keyword evidence="3" id="KW-1185">Reference proteome</keyword>
<proteinExistence type="predicted"/>
<dbReference type="EMBL" id="CP001619">
    <property type="protein sequence ID" value="ACT93701.1"/>
    <property type="molecule type" value="Genomic_DNA"/>
</dbReference>
<dbReference type="eggNOG" id="COG0697">
    <property type="taxonomic scope" value="Bacteria"/>
</dbReference>
<dbReference type="OrthoDB" id="1524053at2"/>
<dbReference type="HOGENOM" id="CLU_062241_1_0_10"/>
<evidence type="ECO:0000313" key="3">
    <source>
        <dbReference type="Proteomes" id="UP000002011"/>
    </source>
</evidence>
<feature type="transmembrane region" description="Helical" evidence="1">
    <location>
        <begin position="265"/>
        <end position="286"/>
    </location>
</feature>
<dbReference type="SUPFAM" id="SSF103481">
    <property type="entry name" value="Multidrug resistance efflux transporter EmrE"/>
    <property type="match status" value="1"/>
</dbReference>
<feature type="transmembrane region" description="Helical" evidence="1">
    <location>
        <begin position="90"/>
        <end position="111"/>
    </location>
</feature>
<dbReference type="InterPro" id="IPR037185">
    <property type="entry name" value="EmrE-like"/>
</dbReference>
<dbReference type="STRING" id="471854.Dfer_2483"/>
<gene>
    <name evidence="2" type="ordered locus">Dfer_2483</name>
</gene>
<protein>
    <submittedName>
        <fullName evidence="2">Membrane protein containing DUF6</fullName>
    </submittedName>
</protein>
<keyword evidence="1" id="KW-1133">Transmembrane helix</keyword>
<dbReference type="Gene3D" id="1.10.3730.20">
    <property type="match status" value="1"/>
</dbReference>